<accession>A0AAD9QEY1</accession>
<protein>
    <submittedName>
        <fullName evidence="7">ATPase inhibitor</fullName>
    </submittedName>
</protein>
<proteinExistence type="inferred from homology"/>
<organism evidence="7 8">
    <name type="scientific">Acropora cervicornis</name>
    <name type="common">Staghorn coral</name>
    <dbReference type="NCBI Taxonomy" id="6130"/>
    <lineage>
        <taxon>Eukaryota</taxon>
        <taxon>Metazoa</taxon>
        <taxon>Cnidaria</taxon>
        <taxon>Anthozoa</taxon>
        <taxon>Hexacorallia</taxon>
        <taxon>Scleractinia</taxon>
        <taxon>Astrocoeniina</taxon>
        <taxon>Acroporidae</taxon>
        <taxon>Acropora</taxon>
    </lineage>
</organism>
<evidence type="ECO:0000256" key="2">
    <source>
        <dbReference type="ARBA" id="ARBA00010901"/>
    </source>
</evidence>
<dbReference type="SUPFAM" id="SSF64602">
    <property type="entry name" value="F1 ATPase inhibitor, IF1, C-terminal domain"/>
    <property type="match status" value="2"/>
</dbReference>
<dbReference type="Proteomes" id="UP001249851">
    <property type="component" value="Unassembled WGS sequence"/>
</dbReference>
<dbReference type="AlphaFoldDB" id="A0AAD9QEY1"/>
<dbReference type="EMBL" id="JARQWQ010000037">
    <property type="protein sequence ID" value="KAK2560054.1"/>
    <property type="molecule type" value="Genomic_DNA"/>
</dbReference>
<reference evidence="7" key="2">
    <citation type="journal article" date="2023" name="Science">
        <title>Genomic signatures of disease resistance in endangered staghorn corals.</title>
        <authorList>
            <person name="Vollmer S.V."/>
            <person name="Selwyn J.D."/>
            <person name="Despard B.A."/>
            <person name="Roesel C.L."/>
        </authorList>
    </citation>
    <scope>NUCLEOTIDE SEQUENCE</scope>
    <source>
        <strain evidence="7">K2</strain>
    </source>
</reference>
<feature type="region of interest" description="Disordered" evidence="6">
    <location>
        <begin position="1"/>
        <end position="35"/>
    </location>
</feature>
<evidence type="ECO:0000256" key="3">
    <source>
        <dbReference type="ARBA" id="ARBA00022946"/>
    </source>
</evidence>
<sequence length="127" mass="14149">MVSGEQGSGVGKGGGAGGHIRSAGGAFGKMEHAHEEQHFRKLVDSFLKCTTTIFHSPQLTNNFLLSIQQDEQLKGMKDHLKDAVEQHEKEIQHHEEAIRRHREALEKHKKGINKLSEGDSSDDDDKK</sequence>
<comment type="caution">
    <text evidence="7">The sequence shown here is derived from an EMBL/GenBank/DDBJ whole genome shotgun (WGS) entry which is preliminary data.</text>
</comment>
<evidence type="ECO:0000256" key="1">
    <source>
        <dbReference type="ARBA" id="ARBA00004173"/>
    </source>
</evidence>
<dbReference type="Gene3D" id="1.20.5.500">
    <property type="entry name" value="Single helix bin"/>
    <property type="match status" value="2"/>
</dbReference>
<reference evidence="7" key="1">
    <citation type="journal article" date="2023" name="G3 (Bethesda)">
        <title>Whole genome assembly and annotation of the endangered Caribbean coral Acropora cervicornis.</title>
        <authorList>
            <person name="Selwyn J.D."/>
            <person name="Vollmer S.V."/>
        </authorList>
    </citation>
    <scope>NUCLEOTIDE SEQUENCE</scope>
    <source>
        <strain evidence="7">K2</strain>
    </source>
</reference>
<evidence type="ECO:0000256" key="5">
    <source>
        <dbReference type="ARBA" id="ARBA00023128"/>
    </source>
</evidence>
<keyword evidence="8" id="KW-1185">Reference proteome</keyword>
<keyword evidence="4" id="KW-0175">Coiled coil</keyword>
<evidence type="ECO:0000256" key="6">
    <source>
        <dbReference type="SAM" id="MobiDB-lite"/>
    </source>
</evidence>
<evidence type="ECO:0000313" key="7">
    <source>
        <dbReference type="EMBL" id="KAK2560054.1"/>
    </source>
</evidence>
<dbReference type="PANTHER" id="PTHR48417:SF1">
    <property type="entry name" value="ATP SYNTHASE F1 SUBUNIT EPSILON"/>
    <property type="match status" value="1"/>
</dbReference>
<dbReference type="PANTHER" id="PTHR48417">
    <property type="entry name" value="ATP SYNTHASE F1 SUBUNIT EPSILON"/>
    <property type="match status" value="1"/>
</dbReference>
<dbReference type="GO" id="GO:0042030">
    <property type="term" value="F:ATPase inhibitor activity"/>
    <property type="evidence" value="ECO:0007669"/>
    <property type="project" value="InterPro"/>
</dbReference>
<comment type="subcellular location">
    <subcellularLocation>
        <location evidence="1">Mitochondrion</location>
    </subcellularLocation>
</comment>
<evidence type="ECO:0000256" key="4">
    <source>
        <dbReference type="ARBA" id="ARBA00023054"/>
    </source>
</evidence>
<feature type="region of interest" description="Disordered" evidence="6">
    <location>
        <begin position="102"/>
        <end position="127"/>
    </location>
</feature>
<dbReference type="InterPro" id="IPR007648">
    <property type="entry name" value="ATPase_inhibitor_mt"/>
</dbReference>
<dbReference type="GO" id="GO:0005739">
    <property type="term" value="C:mitochondrion"/>
    <property type="evidence" value="ECO:0007669"/>
    <property type="project" value="UniProtKB-SubCell"/>
</dbReference>
<dbReference type="Pfam" id="PF04568">
    <property type="entry name" value="IATP"/>
    <property type="match status" value="1"/>
</dbReference>
<keyword evidence="5" id="KW-0496">Mitochondrion</keyword>
<keyword evidence="3" id="KW-0809">Transit peptide</keyword>
<evidence type="ECO:0000313" key="8">
    <source>
        <dbReference type="Proteomes" id="UP001249851"/>
    </source>
</evidence>
<comment type="similarity">
    <text evidence="2">Belongs to the ATPase inhibitor family.</text>
</comment>
<name>A0AAD9QEY1_ACRCE</name>
<gene>
    <name evidence="7" type="ORF">P5673_017003</name>
</gene>
<feature type="compositionally biased region" description="Gly residues" evidence="6">
    <location>
        <begin position="1"/>
        <end position="18"/>
    </location>
</feature>